<proteinExistence type="predicted"/>
<gene>
    <name evidence="1" type="ORF">SAMN05421512_11578</name>
</gene>
<protein>
    <submittedName>
        <fullName evidence="1">Uncharacterized protein</fullName>
    </submittedName>
</protein>
<evidence type="ECO:0000313" key="1">
    <source>
        <dbReference type="EMBL" id="SOC26045.1"/>
    </source>
</evidence>
<keyword evidence="2" id="KW-1185">Reference proteome</keyword>
<name>A0A285TSR6_9HYPH</name>
<evidence type="ECO:0000313" key="2">
    <source>
        <dbReference type="Proteomes" id="UP000219331"/>
    </source>
</evidence>
<dbReference type="OrthoDB" id="9811054at2"/>
<organism evidence="1 2">
    <name type="scientific">Stappia indica</name>
    <dbReference type="NCBI Taxonomy" id="538381"/>
    <lineage>
        <taxon>Bacteria</taxon>
        <taxon>Pseudomonadati</taxon>
        <taxon>Pseudomonadota</taxon>
        <taxon>Alphaproteobacteria</taxon>
        <taxon>Hyphomicrobiales</taxon>
        <taxon>Stappiaceae</taxon>
        <taxon>Stappia</taxon>
    </lineage>
</organism>
<dbReference type="InterPro" id="IPR009354">
    <property type="entry name" value="Usg"/>
</dbReference>
<dbReference type="Pfam" id="PF06233">
    <property type="entry name" value="Usg"/>
    <property type="match status" value="1"/>
</dbReference>
<dbReference type="STRING" id="538381.GCA_001696535_01063"/>
<dbReference type="Proteomes" id="UP000219331">
    <property type="component" value="Unassembled WGS sequence"/>
</dbReference>
<accession>A0A285TSR6</accession>
<dbReference type="RefSeq" id="WP_097176538.1">
    <property type="nucleotide sequence ID" value="NZ_OBML01000015.1"/>
</dbReference>
<dbReference type="EMBL" id="OBML01000015">
    <property type="protein sequence ID" value="SOC26045.1"/>
    <property type="molecule type" value="Genomic_DNA"/>
</dbReference>
<sequence length="89" mass="10647">MRSSDFSRQLEGYGLLTAHILYRMPDHPRLLQTFLWQTLDKAPTFPELSRFLQFWERDIEGKLHSVRISHRDLIGPSDWRILDAEFPIH</sequence>
<dbReference type="AlphaFoldDB" id="A0A285TSR6"/>
<reference evidence="1 2" key="1">
    <citation type="submission" date="2017-08" db="EMBL/GenBank/DDBJ databases">
        <authorList>
            <person name="de Groot N.N."/>
        </authorList>
    </citation>
    <scope>NUCLEOTIDE SEQUENCE [LARGE SCALE GENOMIC DNA]</scope>
    <source>
        <strain evidence="1 2">USBA 352</strain>
    </source>
</reference>